<dbReference type="CDD" id="cd00377">
    <property type="entry name" value="ICL_PEPM"/>
    <property type="match status" value="1"/>
</dbReference>
<proteinExistence type="predicted"/>
<dbReference type="PANTHER" id="PTHR42905:SF16">
    <property type="entry name" value="CARBOXYPHOSPHONOENOLPYRUVATE PHOSPHONOMUTASE-LIKE PROTEIN (AFU_ORTHOLOGUE AFUA_5G07230)"/>
    <property type="match status" value="1"/>
</dbReference>
<accession>A0ABY7K0D2</accession>
<evidence type="ECO:0000313" key="1">
    <source>
        <dbReference type="EMBL" id="WAX57963.1"/>
    </source>
</evidence>
<dbReference type="InterPro" id="IPR039556">
    <property type="entry name" value="ICL/PEPM"/>
</dbReference>
<dbReference type="EMBL" id="CP097463">
    <property type="protein sequence ID" value="WAX57963.1"/>
    <property type="molecule type" value="Genomic_DNA"/>
</dbReference>
<gene>
    <name evidence="1" type="ORF">M6B22_04150</name>
</gene>
<dbReference type="Proteomes" id="UP001164693">
    <property type="component" value="Chromosome"/>
</dbReference>
<protein>
    <submittedName>
        <fullName evidence="1">Isocitrate lyase/phosphoenolpyruvate mutase family protein</fullName>
    </submittedName>
</protein>
<reference evidence="1" key="1">
    <citation type="submission" date="2022-05" db="EMBL/GenBank/DDBJ databases">
        <title>Jatrophihabitans sp. SB3-54 whole genome sequence.</title>
        <authorList>
            <person name="Suh M.K."/>
            <person name="Eom M.K."/>
            <person name="Kim J.S."/>
            <person name="Kim H.S."/>
            <person name="Do H.E."/>
            <person name="Shin Y.K."/>
            <person name="Lee J.-S."/>
        </authorList>
    </citation>
    <scope>NUCLEOTIDE SEQUENCE</scope>
    <source>
        <strain evidence="1">SB3-54</strain>
    </source>
</reference>
<dbReference type="GO" id="GO:0016829">
    <property type="term" value="F:lyase activity"/>
    <property type="evidence" value="ECO:0007669"/>
    <property type="project" value="UniProtKB-KW"/>
</dbReference>
<organism evidence="1 2">
    <name type="scientific">Jatrophihabitans cynanchi</name>
    <dbReference type="NCBI Taxonomy" id="2944128"/>
    <lineage>
        <taxon>Bacteria</taxon>
        <taxon>Bacillati</taxon>
        <taxon>Actinomycetota</taxon>
        <taxon>Actinomycetes</taxon>
        <taxon>Jatrophihabitantales</taxon>
        <taxon>Jatrophihabitantaceae</taxon>
        <taxon>Jatrophihabitans</taxon>
    </lineage>
</organism>
<name>A0ABY7K0D2_9ACTN</name>
<evidence type="ECO:0000313" key="2">
    <source>
        <dbReference type="Proteomes" id="UP001164693"/>
    </source>
</evidence>
<dbReference type="Gene3D" id="3.20.20.60">
    <property type="entry name" value="Phosphoenolpyruvate-binding domains"/>
    <property type="match status" value="1"/>
</dbReference>
<dbReference type="PANTHER" id="PTHR42905">
    <property type="entry name" value="PHOSPHOENOLPYRUVATE CARBOXYLASE"/>
    <property type="match status" value="1"/>
</dbReference>
<dbReference type="InterPro" id="IPR015813">
    <property type="entry name" value="Pyrv/PenolPyrv_kinase-like_dom"/>
</dbReference>
<keyword evidence="1" id="KW-0456">Lyase</keyword>
<sequence>MSERADAFRALHVPGTPLLMPNPWDVGSALLLQSLGFAALATTSGGFAMTLGRPDGSVTREEALEHARELVAAVDVPVSADLENCFADDPAGVAATVAAAVETGLAGCSVEDWSGDRLYPLDESADRVRAAVEAARGHLVLTARAENHLRGQDDLADTISRLQAYQQAGADVLYAPGITDLGQIRSLVAELDRPVNVLAMSGGPSVAELAAAGVARVSVGSAFAFTAMGAVVEAARELQQQGTYGYTERARTGSTVLRAAFAPS</sequence>
<keyword evidence="2" id="KW-1185">Reference proteome</keyword>
<dbReference type="Pfam" id="PF13714">
    <property type="entry name" value="PEP_mutase"/>
    <property type="match status" value="1"/>
</dbReference>
<dbReference type="InterPro" id="IPR040442">
    <property type="entry name" value="Pyrv_kinase-like_dom_sf"/>
</dbReference>
<dbReference type="RefSeq" id="WP_269444511.1">
    <property type="nucleotide sequence ID" value="NZ_CP097463.1"/>
</dbReference>
<dbReference type="Gene3D" id="6.10.250.2750">
    <property type="match status" value="1"/>
</dbReference>
<dbReference type="SUPFAM" id="SSF51621">
    <property type="entry name" value="Phosphoenolpyruvate/pyruvate domain"/>
    <property type="match status" value="1"/>
</dbReference>